<organism evidence="1 2">
    <name type="scientific">Cohnella thailandensis</name>
    <dbReference type="NCBI Taxonomy" id="557557"/>
    <lineage>
        <taxon>Bacteria</taxon>
        <taxon>Bacillati</taxon>
        <taxon>Bacillota</taxon>
        <taxon>Bacilli</taxon>
        <taxon>Bacillales</taxon>
        <taxon>Paenibacillaceae</taxon>
        <taxon>Cohnella</taxon>
    </lineage>
</organism>
<evidence type="ECO:0000313" key="1">
    <source>
        <dbReference type="EMBL" id="MBB6636209.1"/>
    </source>
</evidence>
<protein>
    <submittedName>
        <fullName evidence="1">Uncharacterized protein</fullName>
    </submittedName>
</protein>
<gene>
    <name evidence="1" type="ORF">H7B67_18965</name>
</gene>
<evidence type="ECO:0000313" key="2">
    <source>
        <dbReference type="Proteomes" id="UP000535838"/>
    </source>
</evidence>
<sequence length="109" mass="11539">MDMQSLQASFHHQEQAEEAVRKLVALRANRFRMERSGGGADFGSKQASADSSMSELSASLIGASRTEAAAELGTDSALGQPDFNLTVDVPAEAVEMARKVIESVGGQCH</sequence>
<accession>A0A841SZA9</accession>
<dbReference type="RefSeq" id="WP_185121429.1">
    <property type="nucleotide sequence ID" value="NZ_JACJVQ010000017.1"/>
</dbReference>
<proteinExistence type="predicted"/>
<keyword evidence="2" id="KW-1185">Reference proteome</keyword>
<dbReference type="Proteomes" id="UP000535838">
    <property type="component" value="Unassembled WGS sequence"/>
</dbReference>
<reference evidence="1 2" key="1">
    <citation type="submission" date="2020-08" db="EMBL/GenBank/DDBJ databases">
        <title>Cohnella phylogeny.</title>
        <authorList>
            <person name="Dunlap C."/>
        </authorList>
    </citation>
    <scope>NUCLEOTIDE SEQUENCE [LARGE SCALE GENOMIC DNA]</scope>
    <source>
        <strain evidence="1 2">DSM 25241</strain>
    </source>
</reference>
<comment type="caution">
    <text evidence="1">The sequence shown here is derived from an EMBL/GenBank/DDBJ whole genome shotgun (WGS) entry which is preliminary data.</text>
</comment>
<name>A0A841SZA9_9BACL</name>
<dbReference type="AlphaFoldDB" id="A0A841SZA9"/>
<dbReference type="EMBL" id="JACJVQ010000017">
    <property type="protein sequence ID" value="MBB6636209.1"/>
    <property type="molecule type" value="Genomic_DNA"/>
</dbReference>